<dbReference type="EMBL" id="ARYJ01000006">
    <property type="protein sequence ID" value="KCZ88078.1"/>
    <property type="molecule type" value="Genomic_DNA"/>
</dbReference>
<dbReference type="SUPFAM" id="SSF53850">
    <property type="entry name" value="Periplasmic binding protein-like II"/>
    <property type="match status" value="1"/>
</dbReference>
<evidence type="ECO:0000256" key="1">
    <source>
        <dbReference type="ARBA" id="ARBA00009437"/>
    </source>
</evidence>
<dbReference type="OrthoDB" id="9774011at2"/>
<sequence length="310" mass="34507">MNLRSIDLNLLPVLEAVYDERSLTRASEILRITQPAVSNALSRLRTYFEDPLFVREGRGVKPTAMAEALMPAVREALDKLRAGLEPRSVFEPSRSTRVFNLSARDAGAFLIAPALAARLEQMAPGVRISWSQLHRSAVAAELASGRLDLAIDVSDLLGVDMERETLLSTPYICVLSPDHPQADQALTQDAFFDLRHITVSSRREGRSLIEEMARTVGRRITPTQRLPHYMTALEIVRQTQLALVAPRQIAENTGLAVLNLPFDYPSPESTLYWHREYAGDPALTWMRSLIRDIARELTGSEPQEAPVTAA</sequence>
<keyword evidence="3" id="KW-0238">DNA-binding</keyword>
<evidence type="ECO:0000259" key="5">
    <source>
        <dbReference type="PROSITE" id="PS50931"/>
    </source>
</evidence>
<dbReference type="PROSITE" id="PS50931">
    <property type="entry name" value="HTH_LYSR"/>
    <property type="match status" value="1"/>
</dbReference>
<keyword evidence="2" id="KW-0805">Transcription regulation</keyword>
<evidence type="ECO:0000256" key="2">
    <source>
        <dbReference type="ARBA" id="ARBA00023015"/>
    </source>
</evidence>
<proteinExistence type="inferred from homology"/>
<dbReference type="PATRIC" id="fig|1280952.3.peg.2170"/>
<keyword evidence="4" id="KW-0804">Transcription</keyword>
<dbReference type="InterPro" id="IPR000847">
    <property type="entry name" value="LysR_HTH_N"/>
</dbReference>
<evidence type="ECO:0000256" key="4">
    <source>
        <dbReference type="ARBA" id="ARBA00023163"/>
    </source>
</evidence>
<feature type="domain" description="HTH lysR-type" evidence="5">
    <location>
        <begin position="6"/>
        <end position="63"/>
    </location>
</feature>
<comment type="similarity">
    <text evidence="1">Belongs to the LysR transcriptional regulatory family.</text>
</comment>
<evidence type="ECO:0000313" key="7">
    <source>
        <dbReference type="Proteomes" id="UP000024816"/>
    </source>
</evidence>
<dbReference type="GO" id="GO:0003677">
    <property type="term" value="F:DNA binding"/>
    <property type="evidence" value="ECO:0007669"/>
    <property type="project" value="UniProtKB-KW"/>
</dbReference>
<name>A0A059FC43_9PROT</name>
<dbReference type="STRING" id="1280952.HJA_10865"/>
<evidence type="ECO:0000256" key="3">
    <source>
        <dbReference type="ARBA" id="ARBA00023125"/>
    </source>
</evidence>
<dbReference type="InterPro" id="IPR037402">
    <property type="entry name" value="YidZ_PBP2"/>
</dbReference>
<dbReference type="SUPFAM" id="SSF46785">
    <property type="entry name" value="Winged helix' DNA-binding domain"/>
    <property type="match status" value="1"/>
</dbReference>
<reference evidence="6 7" key="1">
    <citation type="journal article" date="2014" name="Antonie Van Leeuwenhoek">
        <title>Hyphomonas beringensis sp. nov. and Hyphomonas chukchiensis sp. nov., isolated from surface seawater of the Bering Sea and Chukchi Sea.</title>
        <authorList>
            <person name="Li C."/>
            <person name="Lai Q."/>
            <person name="Li G."/>
            <person name="Dong C."/>
            <person name="Wang J."/>
            <person name="Liao Y."/>
            <person name="Shao Z."/>
        </authorList>
    </citation>
    <scope>NUCLEOTIDE SEQUENCE [LARGE SCALE GENOMIC DNA]</scope>
    <source>
        <strain evidence="6 7">VP2</strain>
    </source>
</reference>
<accession>A0A059FC43</accession>
<dbReference type="Gene3D" id="3.40.190.10">
    <property type="entry name" value="Periplasmic binding protein-like II"/>
    <property type="match status" value="2"/>
</dbReference>
<dbReference type="PANTHER" id="PTHR30118">
    <property type="entry name" value="HTH-TYPE TRANSCRIPTIONAL REGULATOR LEUO-RELATED"/>
    <property type="match status" value="1"/>
</dbReference>
<dbReference type="AlphaFoldDB" id="A0A059FC43"/>
<dbReference type="CDD" id="cd08417">
    <property type="entry name" value="PBP2_Nitroaromatics_like"/>
    <property type="match status" value="1"/>
</dbReference>
<dbReference type="Pfam" id="PF03466">
    <property type="entry name" value="LysR_substrate"/>
    <property type="match status" value="1"/>
</dbReference>
<dbReference type="PANTHER" id="PTHR30118:SF15">
    <property type="entry name" value="TRANSCRIPTIONAL REGULATORY PROTEIN"/>
    <property type="match status" value="1"/>
</dbReference>
<evidence type="ECO:0000313" key="6">
    <source>
        <dbReference type="EMBL" id="KCZ88078.1"/>
    </source>
</evidence>
<protein>
    <submittedName>
        <fullName evidence="6">LysR family transcriptional regulator</fullName>
    </submittedName>
</protein>
<organism evidence="6 7">
    <name type="scientific">Hyphomonas jannaschiana VP2</name>
    <dbReference type="NCBI Taxonomy" id="1280952"/>
    <lineage>
        <taxon>Bacteria</taxon>
        <taxon>Pseudomonadati</taxon>
        <taxon>Pseudomonadota</taxon>
        <taxon>Alphaproteobacteria</taxon>
        <taxon>Hyphomonadales</taxon>
        <taxon>Hyphomonadaceae</taxon>
        <taxon>Hyphomonas</taxon>
    </lineage>
</organism>
<dbReference type="PRINTS" id="PR00039">
    <property type="entry name" value="HTHLYSR"/>
</dbReference>
<comment type="caution">
    <text evidence="6">The sequence shown here is derived from an EMBL/GenBank/DDBJ whole genome shotgun (WGS) entry which is preliminary data.</text>
</comment>
<dbReference type="InterPro" id="IPR050389">
    <property type="entry name" value="LysR-type_TF"/>
</dbReference>
<gene>
    <name evidence="6" type="ORF">HJA_10865</name>
</gene>
<dbReference type="Pfam" id="PF00126">
    <property type="entry name" value="HTH_1"/>
    <property type="match status" value="1"/>
</dbReference>
<dbReference type="RefSeq" id="WP_035582059.1">
    <property type="nucleotide sequence ID" value="NZ_ARYJ01000006.1"/>
</dbReference>
<dbReference type="GO" id="GO:0003700">
    <property type="term" value="F:DNA-binding transcription factor activity"/>
    <property type="evidence" value="ECO:0007669"/>
    <property type="project" value="InterPro"/>
</dbReference>
<dbReference type="InterPro" id="IPR036390">
    <property type="entry name" value="WH_DNA-bd_sf"/>
</dbReference>
<dbReference type="eggNOG" id="COG0583">
    <property type="taxonomic scope" value="Bacteria"/>
</dbReference>
<dbReference type="Proteomes" id="UP000024816">
    <property type="component" value="Unassembled WGS sequence"/>
</dbReference>
<dbReference type="Gene3D" id="1.10.10.10">
    <property type="entry name" value="Winged helix-like DNA-binding domain superfamily/Winged helix DNA-binding domain"/>
    <property type="match status" value="1"/>
</dbReference>
<keyword evidence="7" id="KW-1185">Reference proteome</keyword>
<dbReference type="InterPro" id="IPR036388">
    <property type="entry name" value="WH-like_DNA-bd_sf"/>
</dbReference>
<dbReference type="InterPro" id="IPR005119">
    <property type="entry name" value="LysR_subst-bd"/>
</dbReference>